<sequence length="470" mass="51728">MSYERYEVEDDHVTVGPWGGRNGARWDDGVFSSVRQVVISYGAGIDSILIEYDKKGSSVWSDKHGGSGVHQLKLQVKFNYPEEFLVSVSGYYGSIIDYGPVLVRSLVFESNKRKYGPFGLQQGTHFSLPMAGGMIAGFHGRSSWFLESIGVHLKPLLIQNPPINLSSASQNYVSNEIPEKSRGFEMATTREKQDSIYQPEILIHKSGYSGSAILRGTTTTVVKSVTFLTNRRMHGPFGAGDEQGIFFSNNGIIAGLPARKGSFIDSIGPHFIEEKPPIPRPLNDSFNNMNGRKIFRPLSDSFDTNENDRRTSQVFPGMVKEPAAWFRSGPWGGNGGKLWDDGIFSGVKKIFLFKGEAIYSIQIEYDRNGLSVVSARHGGGVEGSSHTIIFQYPLEVLTSFCGYYESLTGDEGANVIKSLTFFTNKGKYGPAGVESGTFFTSTKIEGKIVGFHGKSGCYLNAIGVHMQLHR</sequence>
<keyword evidence="2" id="KW-0430">Lectin</keyword>
<dbReference type="GO" id="GO:0030246">
    <property type="term" value="F:carbohydrate binding"/>
    <property type="evidence" value="ECO:0007669"/>
    <property type="project" value="UniProtKB-KW"/>
</dbReference>
<gene>
    <name evidence="4" type="ORF">WN944_008780</name>
</gene>
<evidence type="ECO:0000313" key="4">
    <source>
        <dbReference type="EMBL" id="KAK9216769.1"/>
    </source>
</evidence>
<dbReference type="InterPro" id="IPR001229">
    <property type="entry name" value="Jacalin-like_lectin_dom"/>
</dbReference>
<keyword evidence="5" id="KW-1185">Reference proteome</keyword>
<evidence type="ECO:0000256" key="1">
    <source>
        <dbReference type="ARBA" id="ARBA00006568"/>
    </source>
</evidence>
<organism evidence="4 5">
    <name type="scientific">Citrus x changshan-huyou</name>
    <dbReference type="NCBI Taxonomy" id="2935761"/>
    <lineage>
        <taxon>Eukaryota</taxon>
        <taxon>Viridiplantae</taxon>
        <taxon>Streptophyta</taxon>
        <taxon>Embryophyta</taxon>
        <taxon>Tracheophyta</taxon>
        <taxon>Spermatophyta</taxon>
        <taxon>Magnoliopsida</taxon>
        <taxon>eudicotyledons</taxon>
        <taxon>Gunneridae</taxon>
        <taxon>Pentapetalae</taxon>
        <taxon>rosids</taxon>
        <taxon>malvids</taxon>
        <taxon>Sapindales</taxon>
        <taxon>Rutaceae</taxon>
        <taxon>Aurantioideae</taxon>
        <taxon>Citrus</taxon>
    </lineage>
</organism>
<dbReference type="PANTHER" id="PTHR47293:SF74">
    <property type="entry name" value="JACALIN-TYPE LECTIN DOMAIN-CONTAINING PROTEIN"/>
    <property type="match status" value="1"/>
</dbReference>
<feature type="domain" description="Jacalin-type lectin" evidence="3">
    <location>
        <begin position="12"/>
        <end position="155"/>
    </location>
</feature>
<proteinExistence type="inferred from homology"/>
<evidence type="ECO:0000256" key="2">
    <source>
        <dbReference type="ARBA" id="ARBA00022734"/>
    </source>
</evidence>
<dbReference type="AlphaFoldDB" id="A0AAP0MNL9"/>
<dbReference type="Gene3D" id="2.100.10.30">
    <property type="entry name" value="Jacalin-like lectin domain"/>
    <property type="match status" value="3"/>
</dbReference>
<dbReference type="EMBL" id="JBCGBO010000003">
    <property type="protein sequence ID" value="KAK9216769.1"/>
    <property type="molecule type" value="Genomic_DNA"/>
</dbReference>
<name>A0AAP0MNL9_9ROSI</name>
<reference evidence="4 5" key="1">
    <citation type="submission" date="2024-05" db="EMBL/GenBank/DDBJ databases">
        <title>Haplotype-resolved chromosome-level genome assembly of Huyou (Citrus changshanensis).</title>
        <authorList>
            <person name="Miao C."/>
            <person name="Chen W."/>
            <person name="Wu Y."/>
            <person name="Wang L."/>
            <person name="Zhao S."/>
            <person name="Grierson D."/>
            <person name="Xu C."/>
            <person name="Chen K."/>
        </authorList>
    </citation>
    <scope>NUCLEOTIDE SEQUENCE [LARGE SCALE GENOMIC DNA]</scope>
    <source>
        <strain evidence="4">01-14</strain>
        <tissue evidence="4">Leaf</tissue>
    </source>
</reference>
<dbReference type="InterPro" id="IPR036404">
    <property type="entry name" value="Jacalin-like_lectin_dom_sf"/>
</dbReference>
<accession>A0AAP0MNL9</accession>
<dbReference type="PROSITE" id="PS51752">
    <property type="entry name" value="JACALIN_LECTIN"/>
    <property type="match status" value="2"/>
</dbReference>
<comment type="similarity">
    <text evidence="1">Belongs to the jacalin lectin family.</text>
</comment>
<dbReference type="PANTHER" id="PTHR47293">
    <property type="entry name" value="JACALIN-RELATED LECTIN 3"/>
    <property type="match status" value="1"/>
</dbReference>
<dbReference type="CDD" id="cd09612">
    <property type="entry name" value="Jacalin"/>
    <property type="match status" value="2"/>
</dbReference>
<protein>
    <recommendedName>
        <fullName evidence="3">Jacalin-type lectin domain-containing protein</fullName>
    </recommendedName>
</protein>
<evidence type="ECO:0000259" key="3">
    <source>
        <dbReference type="PROSITE" id="PS51752"/>
    </source>
</evidence>
<dbReference type="SUPFAM" id="SSF51101">
    <property type="entry name" value="Mannose-binding lectins"/>
    <property type="match status" value="3"/>
</dbReference>
<comment type="caution">
    <text evidence="4">The sequence shown here is derived from an EMBL/GenBank/DDBJ whole genome shotgun (WGS) entry which is preliminary data.</text>
</comment>
<dbReference type="Pfam" id="PF01419">
    <property type="entry name" value="Jacalin"/>
    <property type="match status" value="3"/>
</dbReference>
<dbReference type="SMART" id="SM00915">
    <property type="entry name" value="Jacalin"/>
    <property type="match status" value="2"/>
</dbReference>
<feature type="domain" description="Jacalin-type lectin" evidence="3">
    <location>
        <begin position="325"/>
        <end position="468"/>
    </location>
</feature>
<evidence type="ECO:0000313" key="5">
    <source>
        <dbReference type="Proteomes" id="UP001428341"/>
    </source>
</evidence>
<dbReference type="InterPro" id="IPR033734">
    <property type="entry name" value="Jacalin-like_lectin_dom_plant"/>
</dbReference>
<dbReference type="FunFam" id="2.100.10.30:FF:000001">
    <property type="entry name" value="Jacalin-related lectin 33"/>
    <property type="match status" value="2"/>
</dbReference>
<dbReference type="Proteomes" id="UP001428341">
    <property type="component" value="Unassembled WGS sequence"/>
</dbReference>